<organism evidence="2 3">
    <name type="scientific">Plebeiibacterium marinum</name>
    <dbReference type="NCBI Taxonomy" id="2992111"/>
    <lineage>
        <taxon>Bacteria</taxon>
        <taxon>Pseudomonadati</taxon>
        <taxon>Bacteroidota</taxon>
        <taxon>Bacteroidia</taxon>
        <taxon>Marinilabiliales</taxon>
        <taxon>Marinilabiliaceae</taxon>
        <taxon>Plebeiibacterium</taxon>
    </lineage>
</organism>
<dbReference type="EMBL" id="JAPDPI010000002">
    <property type="protein sequence ID" value="MCW3804387.1"/>
    <property type="molecule type" value="Genomic_DNA"/>
</dbReference>
<reference evidence="2" key="1">
    <citation type="submission" date="2022-10" db="EMBL/GenBank/DDBJ databases">
        <authorList>
            <person name="Yu W.X."/>
        </authorList>
    </citation>
    <scope>NUCLEOTIDE SEQUENCE</scope>
    <source>
        <strain evidence="2">D04</strain>
    </source>
</reference>
<proteinExistence type="predicted"/>
<evidence type="ECO:0000313" key="3">
    <source>
        <dbReference type="Proteomes" id="UP001207408"/>
    </source>
</evidence>
<keyword evidence="1" id="KW-0732">Signal</keyword>
<dbReference type="Proteomes" id="UP001207408">
    <property type="component" value="Unassembled WGS sequence"/>
</dbReference>
<evidence type="ECO:0000256" key="1">
    <source>
        <dbReference type="SAM" id="SignalP"/>
    </source>
</evidence>
<feature type="chain" id="PRO_5042026155" evidence="1">
    <location>
        <begin position="24"/>
        <end position="284"/>
    </location>
</feature>
<sequence>MKTIYKNITVLSALLLMSLSVTSQIRIQPSIGFGSNKISYDSDYATVDGLSGLNLGVDAFYYLNEDMAVGLGLRLSQYGASAKVDDFEISEQRIDGDNDSYLYTAIANGIEEEHKLSVVEIPILFKYQRWVSADILLTGTTGPVFMMTGSMKSEFTSGTLTTSGYYEQWNLTIDDLAEYGFYPGLNMKGDAPDLDVKSTLAWSFELGAEYYLNKRMNVFLSAYFQPAFGNISGSDVSTDIMPEPGVFNGTIMGADNIKLSKAGIKLGLVFDLTPPEKAGVKSIR</sequence>
<feature type="signal peptide" evidence="1">
    <location>
        <begin position="1"/>
        <end position="23"/>
    </location>
</feature>
<comment type="caution">
    <text evidence="2">The sequence shown here is derived from an EMBL/GenBank/DDBJ whole genome shotgun (WGS) entry which is preliminary data.</text>
</comment>
<protein>
    <submittedName>
        <fullName evidence="2">PorT family protein</fullName>
    </submittedName>
</protein>
<gene>
    <name evidence="2" type="ORF">OM074_02055</name>
</gene>
<accession>A0AAE3MBE8</accession>
<dbReference type="AlphaFoldDB" id="A0AAE3MBE8"/>
<keyword evidence="3" id="KW-1185">Reference proteome</keyword>
<name>A0AAE3MBE8_9BACT</name>
<evidence type="ECO:0000313" key="2">
    <source>
        <dbReference type="EMBL" id="MCW3804387.1"/>
    </source>
</evidence>
<dbReference type="RefSeq" id="WP_301197608.1">
    <property type="nucleotide sequence ID" value="NZ_JAPDPI010000002.1"/>
</dbReference>